<dbReference type="AlphaFoldDB" id="A0A7S3NMS7"/>
<proteinExistence type="predicted"/>
<keyword evidence="2" id="KW-1133">Transmembrane helix</keyword>
<protein>
    <submittedName>
        <fullName evidence="3">Uncharacterized protein</fullName>
    </submittedName>
</protein>
<reference evidence="3" key="1">
    <citation type="submission" date="2021-01" db="EMBL/GenBank/DDBJ databases">
        <authorList>
            <person name="Corre E."/>
            <person name="Pelletier E."/>
            <person name="Niang G."/>
            <person name="Scheremetjew M."/>
            <person name="Finn R."/>
            <person name="Kale V."/>
            <person name="Holt S."/>
            <person name="Cochrane G."/>
            <person name="Meng A."/>
            <person name="Brown T."/>
            <person name="Cohen L."/>
        </authorList>
    </citation>
    <scope>NUCLEOTIDE SEQUENCE</scope>
    <source>
        <strain evidence="3">CCMP1510</strain>
    </source>
</reference>
<evidence type="ECO:0000313" key="3">
    <source>
        <dbReference type="EMBL" id="CAE0370528.1"/>
    </source>
</evidence>
<keyword evidence="2" id="KW-0812">Transmembrane</keyword>
<sequence>MLIVQQEEEENNLLEVESASSKTILQREYQRKGTSVFCEWCFSLRRRCGKIGNLCRGALATIVFTSSGGIGFAGMILTSDALEGSASLSSVRIFLNIYPFLLFNLLEMQSTSEYHNKVELYLALQLMALLGSVQIVSAVLGMVGTSSLQFQGALRLAIWLIFPESVLALAVSFEGTFRADALRSQAKRYSIYLRSSKRIEFDARAASLIAAFALLFDLIFRRPAAEALLDVQEDAAELEMQSSSDTTGSRESSRRSRDNTTLHYRSCTVVASTV</sequence>
<keyword evidence="2" id="KW-0472">Membrane</keyword>
<name>A0A7S3NMS7_9STRA</name>
<feature type="region of interest" description="Disordered" evidence="1">
    <location>
        <begin position="239"/>
        <end position="259"/>
    </location>
</feature>
<feature type="transmembrane region" description="Helical" evidence="2">
    <location>
        <begin position="54"/>
        <end position="77"/>
    </location>
</feature>
<accession>A0A7S3NMS7</accession>
<feature type="transmembrane region" description="Helical" evidence="2">
    <location>
        <begin position="156"/>
        <end position="180"/>
    </location>
</feature>
<dbReference type="EMBL" id="HBIJ01016982">
    <property type="protein sequence ID" value="CAE0370528.1"/>
    <property type="molecule type" value="Transcribed_RNA"/>
</dbReference>
<evidence type="ECO:0000256" key="1">
    <source>
        <dbReference type="SAM" id="MobiDB-lite"/>
    </source>
</evidence>
<organism evidence="3">
    <name type="scientific">Aureoumbra lagunensis</name>
    <dbReference type="NCBI Taxonomy" id="44058"/>
    <lineage>
        <taxon>Eukaryota</taxon>
        <taxon>Sar</taxon>
        <taxon>Stramenopiles</taxon>
        <taxon>Ochrophyta</taxon>
        <taxon>Pelagophyceae</taxon>
        <taxon>Pelagomonadales</taxon>
        <taxon>Aureoumbra</taxon>
    </lineage>
</organism>
<gene>
    <name evidence="3" type="ORF">ALAG00032_LOCUS11306</name>
</gene>
<feature type="transmembrane region" description="Helical" evidence="2">
    <location>
        <begin position="89"/>
        <end position="106"/>
    </location>
</feature>
<feature type="transmembrane region" description="Helical" evidence="2">
    <location>
        <begin position="118"/>
        <end position="144"/>
    </location>
</feature>
<evidence type="ECO:0000256" key="2">
    <source>
        <dbReference type="SAM" id="Phobius"/>
    </source>
</evidence>